<evidence type="ECO:0000313" key="8">
    <source>
        <dbReference type="EMBL" id="MFD2864826.1"/>
    </source>
</evidence>
<evidence type="ECO:0000256" key="2">
    <source>
        <dbReference type="ARBA" id="ARBA00022741"/>
    </source>
</evidence>
<evidence type="ECO:0000313" key="9">
    <source>
        <dbReference type="Proteomes" id="UP001597601"/>
    </source>
</evidence>
<dbReference type="Gene3D" id="1.10.510.10">
    <property type="entry name" value="Transferase(Phosphotransferase) domain 1"/>
    <property type="match status" value="1"/>
</dbReference>
<keyword evidence="4" id="KW-0067">ATP-binding</keyword>
<protein>
    <submittedName>
        <fullName evidence="8">Serine/threonine-protein kinase</fullName>
        <ecNumber evidence="8">2.7.11.1</ecNumber>
    </submittedName>
</protein>
<dbReference type="PANTHER" id="PTHR43289:SF6">
    <property type="entry name" value="SERINE_THREONINE-PROTEIN KINASE NEKL-3"/>
    <property type="match status" value="1"/>
</dbReference>
<dbReference type="CDD" id="cd14014">
    <property type="entry name" value="STKc_PknB_like"/>
    <property type="match status" value="1"/>
</dbReference>
<keyword evidence="6" id="KW-1133">Transmembrane helix</keyword>
<dbReference type="RefSeq" id="WP_377126004.1">
    <property type="nucleotide sequence ID" value="NZ_JBHUON010000008.1"/>
</dbReference>
<dbReference type="EC" id="2.7.11.1" evidence="8"/>
<evidence type="ECO:0000256" key="5">
    <source>
        <dbReference type="SAM" id="Coils"/>
    </source>
</evidence>
<dbReference type="InterPro" id="IPR000719">
    <property type="entry name" value="Prot_kinase_dom"/>
</dbReference>
<evidence type="ECO:0000256" key="4">
    <source>
        <dbReference type="ARBA" id="ARBA00022840"/>
    </source>
</evidence>
<dbReference type="SMART" id="SM00220">
    <property type="entry name" value="S_TKc"/>
    <property type="match status" value="1"/>
</dbReference>
<organism evidence="8 9">
    <name type="scientific">Mucilaginibacter antarcticus</name>
    <dbReference type="NCBI Taxonomy" id="1855725"/>
    <lineage>
        <taxon>Bacteria</taxon>
        <taxon>Pseudomonadati</taxon>
        <taxon>Bacteroidota</taxon>
        <taxon>Sphingobacteriia</taxon>
        <taxon>Sphingobacteriales</taxon>
        <taxon>Sphingobacteriaceae</taxon>
        <taxon>Mucilaginibacter</taxon>
    </lineage>
</organism>
<dbReference type="EMBL" id="JBHUON010000008">
    <property type="protein sequence ID" value="MFD2864826.1"/>
    <property type="molecule type" value="Genomic_DNA"/>
</dbReference>
<dbReference type="PROSITE" id="PS50011">
    <property type="entry name" value="PROTEIN_KINASE_DOM"/>
    <property type="match status" value="1"/>
</dbReference>
<sequence length="522" mass="57763">MGKTFTITAGLENLGTLRTGGQGSVYKGRRIGEIFVAVKILPTPIHTESEDDKNFKDFTNEVEKLKKVNEDPTPHVVKILNSGITESGSLPFIEMEFIEGPDLGELLKKPHDPIFTIPEIIKVANQLASALAHCHKVSVKHGDIKSNNVKFNIHTGNYVLLDFGLAIMSDEQRRDSLKNAGAVEFMAPEQNEGNLLPQSDVYSYGIILYELVAGVVPFPLTDNGNSARNNVMIAHVEMPVPDLLETRRQNLPPEWPEEKKEREMQLPEWLLQLVSKCLEKKPLDRYADGMELQQAILLQNSALAIKNDTERALVMENVNESLQTTLAEEQNKVKMLHQEIARLETTLASTGNKKPQVGMPKAAMFGIGLLLLGCGAFAGRLLFSSQPATTPIATVKNEGPVKATVKSEEPVKATVTKKEKAPVKKSTPLITKPVVKKTVEPGATATKSSDAGKKFTLFSTYAYFHDRPDEASVRKANINRWNNARLTAIDDQNGYIYVIYKNEQGEVSKGWLNKKNLIKVGE</sequence>
<feature type="domain" description="Protein kinase" evidence="7">
    <location>
        <begin position="11"/>
        <end position="297"/>
    </location>
</feature>
<comment type="caution">
    <text evidence="8">The sequence shown here is derived from an EMBL/GenBank/DDBJ whole genome shotgun (WGS) entry which is preliminary data.</text>
</comment>
<gene>
    <name evidence="8" type="ORF">ACFSYC_09020</name>
</gene>
<dbReference type="SUPFAM" id="SSF56112">
    <property type="entry name" value="Protein kinase-like (PK-like)"/>
    <property type="match status" value="1"/>
</dbReference>
<dbReference type="InterPro" id="IPR011009">
    <property type="entry name" value="Kinase-like_dom_sf"/>
</dbReference>
<feature type="coiled-coil region" evidence="5">
    <location>
        <begin position="319"/>
        <end position="346"/>
    </location>
</feature>
<keyword evidence="9" id="KW-1185">Reference proteome</keyword>
<keyword evidence="3 8" id="KW-0418">Kinase</keyword>
<evidence type="ECO:0000256" key="1">
    <source>
        <dbReference type="ARBA" id="ARBA00022679"/>
    </source>
</evidence>
<evidence type="ECO:0000256" key="3">
    <source>
        <dbReference type="ARBA" id="ARBA00022777"/>
    </source>
</evidence>
<keyword evidence="2" id="KW-0547">Nucleotide-binding</keyword>
<evidence type="ECO:0000256" key="6">
    <source>
        <dbReference type="SAM" id="Phobius"/>
    </source>
</evidence>
<keyword evidence="6" id="KW-0812">Transmembrane</keyword>
<accession>A0ABW5XPU6</accession>
<feature type="transmembrane region" description="Helical" evidence="6">
    <location>
        <begin position="362"/>
        <end position="383"/>
    </location>
</feature>
<dbReference type="Proteomes" id="UP001597601">
    <property type="component" value="Unassembled WGS sequence"/>
</dbReference>
<proteinExistence type="predicted"/>
<dbReference type="PANTHER" id="PTHR43289">
    <property type="entry name" value="MITOGEN-ACTIVATED PROTEIN KINASE KINASE KINASE 20-RELATED"/>
    <property type="match status" value="1"/>
</dbReference>
<keyword evidence="5" id="KW-0175">Coiled coil</keyword>
<reference evidence="9" key="1">
    <citation type="journal article" date="2019" name="Int. J. Syst. Evol. Microbiol.">
        <title>The Global Catalogue of Microorganisms (GCM) 10K type strain sequencing project: providing services to taxonomists for standard genome sequencing and annotation.</title>
        <authorList>
            <consortium name="The Broad Institute Genomics Platform"/>
            <consortium name="The Broad Institute Genome Sequencing Center for Infectious Disease"/>
            <person name="Wu L."/>
            <person name="Ma J."/>
        </authorList>
    </citation>
    <scope>NUCLEOTIDE SEQUENCE [LARGE SCALE GENOMIC DNA]</scope>
    <source>
        <strain evidence="9">KCTC 52232</strain>
    </source>
</reference>
<dbReference type="Pfam" id="PF00069">
    <property type="entry name" value="Pkinase"/>
    <property type="match status" value="1"/>
</dbReference>
<dbReference type="GO" id="GO:0004674">
    <property type="term" value="F:protein serine/threonine kinase activity"/>
    <property type="evidence" value="ECO:0007669"/>
    <property type="project" value="UniProtKB-EC"/>
</dbReference>
<name>A0ABW5XPU6_9SPHI</name>
<keyword evidence="6" id="KW-0472">Membrane</keyword>
<keyword evidence="1 8" id="KW-0808">Transferase</keyword>
<evidence type="ECO:0000259" key="7">
    <source>
        <dbReference type="PROSITE" id="PS50011"/>
    </source>
</evidence>